<dbReference type="SUPFAM" id="SSF53092">
    <property type="entry name" value="Creatinase/prolidase N-terminal domain"/>
    <property type="match status" value="1"/>
</dbReference>
<evidence type="ECO:0000256" key="13">
    <source>
        <dbReference type="ARBA" id="ARBA00023049"/>
    </source>
</evidence>
<dbReference type="GeneTree" id="ENSGT00940000157716"/>
<keyword evidence="13" id="KW-0482">Metalloprotease</keyword>
<evidence type="ECO:0000256" key="9">
    <source>
        <dbReference type="ARBA" id="ARBA00022670"/>
    </source>
</evidence>
<keyword evidence="28" id="KW-1185">Reference proteome</keyword>
<keyword evidence="14" id="KW-0464">Manganese</keyword>
<evidence type="ECO:0000256" key="11">
    <source>
        <dbReference type="ARBA" id="ARBA00022801"/>
    </source>
</evidence>
<evidence type="ECO:0000256" key="14">
    <source>
        <dbReference type="ARBA" id="ARBA00023211"/>
    </source>
</evidence>
<dbReference type="Gene3D" id="2.60.40.200">
    <property type="entry name" value="Superoxide dismutase, copper/zinc binding domain"/>
    <property type="match status" value="4"/>
</dbReference>
<keyword evidence="8" id="KW-0963">Cytoplasm</keyword>
<evidence type="ECO:0000256" key="17">
    <source>
        <dbReference type="ARBA" id="ARBA00071973"/>
    </source>
</evidence>
<keyword evidence="12" id="KW-0007">Acetylation</keyword>
<feature type="domain" description="Superoxide dismutase copper/zinc binding" evidence="23">
    <location>
        <begin position="258"/>
        <end position="385"/>
    </location>
</feature>
<feature type="domain" description="Peptidase M24" evidence="24">
    <location>
        <begin position="1273"/>
        <end position="1486"/>
    </location>
</feature>
<keyword evidence="7" id="KW-0031">Aminopeptidase</keyword>
<evidence type="ECO:0000256" key="2">
    <source>
        <dbReference type="ARBA" id="ARBA00001936"/>
    </source>
</evidence>
<evidence type="ECO:0000256" key="16">
    <source>
        <dbReference type="ARBA" id="ARBA00054066"/>
    </source>
</evidence>
<dbReference type="Pfam" id="PF16189">
    <property type="entry name" value="Creatinase_N_2"/>
    <property type="match status" value="1"/>
</dbReference>
<organism evidence="27 28">
    <name type="scientific">Oryzias melastigma</name>
    <name type="common">Marine medaka</name>
    <dbReference type="NCBI Taxonomy" id="30732"/>
    <lineage>
        <taxon>Eukaryota</taxon>
        <taxon>Metazoa</taxon>
        <taxon>Chordata</taxon>
        <taxon>Craniata</taxon>
        <taxon>Vertebrata</taxon>
        <taxon>Euteleostomi</taxon>
        <taxon>Actinopterygii</taxon>
        <taxon>Neopterygii</taxon>
        <taxon>Teleostei</taxon>
        <taxon>Neoteleostei</taxon>
        <taxon>Acanthomorphata</taxon>
        <taxon>Ovalentaria</taxon>
        <taxon>Atherinomorphae</taxon>
        <taxon>Beloniformes</taxon>
        <taxon>Adrianichthyidae</taxon>
        <taxon>Oryziinae</taxon>
        <taxon>Oryzias</taxon>
    </lineage>
</organism>
<dbReference type="Proteomes" id="UP000261560">
    <property type="component" value="Unplaced"/>
</dbReference>
<dbReference type="GO" id="GO:0006801">
    <property type="term" value="P:superoxide metabolic process"/>
    <property type="evidence" value="ECO:0007669"/>
    <property type="project" value="InterPro"/>
</dbReference>
<dbReference type="PANTHER" id="PTHR43763:SF6">
    <property type="entry name" value="XAA-PRO AMINOPEPTIDASE 1"/>
    <property type="match status" value="1"/>
</dbReference>
<evidence type="ECO:0000256" key="21">
    <source>
        <dbReference type="ARBA" id="ARBA00081885"/>
    </source>
</evidence>
<keyword evidence="22" id="KW-0732">Signal</keyword>
<dbReference type="Ensembl" id="ENSOMET00000009352.1">
    <property type="protein sequence ID" value="ENSOMEP00000004319.1"/>
    <property type="gene ID" value="ENSOMEG00000005302.1"/>
</dbReference>
<keyword evidence="11" id="KW-0378">Hydrolase</keyword>
<dbReference type="Pfam" id="PF00557">
    <property type="entry name" value="Peptidase_M24"/>
    <property type="match status" value="1"/>
</dbReference>
<comment type="catalytic activity">
    <reaction evidence="1">
        <text>Release of any N-terminal amino acid, including proline, that is linked to proline, even from a dipeptide or tripeptide.</text>
        <dbReference type="EC" id="3.4.11.9"/>
    </reaction>
</comment>
<dbReference type="InterPro" id="IPR000994">
    <property type="entry name" value="Pept_M24"/>
</dbReference>
<dbReference type="STRING" id="30732.ENSOMEP00000004319"/>
<evidence type="ECO:0000256" key="12">
    <source>
        <dbReference type="ARBA" id="ARBA00022990"/>
    </source>
</evidence>
<evidence type="ECO:0000256" key="10">
    <source>
        <dbReference type="ARBA" id="ARBA00022723"/>
    </source>
</evidence>
<sequence>MCLLIAALLFVVIGSATCADFVAPLNMDGVTGLVSFNSTSQTALVNISGAGSCGSLNFSLSEFPVMYGHFRDACSEANIGPSIFTFQADPSINSPINMSLLFGQRSNLDDLSLSLQTCNGTKVCTVVSQSQTTSTLQARFTDSISGNIYIRLNMNNANPRLLTDLTTVDSSTSQTNVTLFGSLSTAPSCDVLLGNGAPTALIDLGVVKVGLPSRLDLHSFNSSHKFLLYRIGSTYKCAQIYNLPGKQVRATVNMKGIKGYFSFFQASPFDLTSITVNLTNLDNRVGPYHVHQFPVPNSVGSSLCSNDNVGGHWNPFGIDTTSQSYPKGPGSTHDKYEMGDLSTKHESLKDKNEFSKTFTDFNLPLFGLNSIVGRSVVIHNQTDNARFACASIGYPGEVTVGKAMFQSPVVGEVWFTQLVNNPLSDVSIFVDLAYGNPTKTQTQNHNWHVHIFPISSERDDDEKRCTTTGGHWNPFQITIDSNYAANCGPSTPLSCEVGDLASKHSTIDLSANVGGVASKHFFTDVTSWVPGIIGRSVVIHEAGRGAPRIACANVTEVRVPKAILGKWSGPGSFDGLVQFSQAVPQGPTTIQVSLKNLGSIAGGYHVHMLPLIPGSASPCSNADILGHFNPLAWNVSNSPLPGVGSVDQYEVGDISGKFGMLTGRTSFDAVYEDPSMPLTGPYSIVGRSLVIHHTNSTRLRCADIIANTSTGGQLITSKAVFNGSVAGTVQLRQQMFADGSYSDVTLDVNLQASTRANLLQASLFVGSNRMNGTLCDSVGGTFNPFNMPPKSSSCSLENPLSCVVGEISARQGNVSLTQRQVFSDSVIQLSGDNTVVHRSLVLKDGDTIVACADILPDSPSSEQTFPNVTNFSRFDFRRRVADVLQLETARVTILPGSPFTVQGSDCLRVNYMVSGEVSAEQLSSVKTSAAMGVFKESDVCTNAAMSPKITGELLRLLRNAMRNCKYVSEPIQAYIIPSGDAHQSEYIAPCDCRREFISGFNGSAGTAIVTEQHAAMWTDGRYFLQASQQMDNNWTLMKMGLKETPSQEDWLISVLPENSKVGVDPWIIAADQWKHMSKALSSAGHSLVAVQDNLIDVVWTDRPERASSQLRILGLEHAGVSWQDKVTALRGKMAERKINWFVATALDEIAWLFNLRGADIEYNPVFFAYTILGMNSIRLFVDLKRLSDPALRDHLQLDSPSKADMSIQTFPYESVYTELQAICAALGPKDKVWICDKASCCLTQVIAKPHRTPIPYTPLCLAKAVKNPTEIQGMKLAHIKDAVALCELFAWLEKEIPKGTVTEISAADKAEELRSQQKDFVGLSFPTISGVGPNAAIIHYGPLPETNRTLTVNEVYLIDSGAQYIDGTTDVTRTMHFGTPSAYEKECFTYVLKGHIAVSAAIFPNGTKGHLLDSFARAALWESGLDYLHGTGHGVGCFLNVHEGPCGISYKTFADEPLEAGMIVSDEPGYYEEGSFGIRVENVVLVVPAKPKYNYRNRGSLTFEPLTLVPIQVKMMSTELLTQRERDWVNEYHRKCREVVGAELERQGRKQALEWLIRETQPIV</sequence>
<dbReference type="EC" id="3.4.11.9" evidence="6"/>
<evidence type="ECO:0000256" key="19">
    <source>
        <dbReference type="ARBA" id="ARBA00079909"/>
    </source>
</evidence>
<feature type="domain" description="Peptidase M24 C-terminal" evidence="26">
    <location>
        <begin position="1501"/>
        <end position="1563"/>
    </location>
</feature>
<comment type="similarity">
    <text evidence="4">Belongs to the peptidase M24B family.</text>
</comment>
<comment type="subcellular location">
    <subcellularLocation>
        <location evidence="3">Cytoplasm</location>
    </subcellularLocation>
</comment>
<comment type="cofactor">
    <cofactor evidence="2">
        <name>Mn(2+)</name>
        <dbReference type="ChEBI" id="CHEBI:29035"/>
    </cofactor>
</comment>
<dbReference type="InterPro" id="IPR033740">
    <property type="entry name" value="Pept_M24B"/>
</dbReference>
<evidence type="ECO:0000313" key="27">
    <source>
        <dbReference type="Ensembl" id="ENSOMEP00000004319.1"/>
    </source>
</evidence>
<evidence type="ECO:0000256" key="6">
    <source>
        <dbReference type="ARBA" id="ARBA00012574"/>
    </source>
</evidence>
<dbReference type="GO" id="GO:0005737">
    <property type="term" value="C:cytoplasm"/>
    <property type="evidence" value="ECO:0007669"/>
    <property type="project" value="UniProtKB-SubCell"/>
</dbReference>
<name>A0A3B3BGK8_ORYME</name>
<feature type="signal peptide" evidence="22">
    <location>
        <begin position="1"/>
        <end position="18"/>
    </location>
</feature>
<protein>
    <recommendedName>
        <fullName evidence="17">Xaa-Pro aminopeptidase 1</fullName>
        <ecNumber evidence="6">3.4.11.9</ecNumber>
    </recommendedName>
    <alternativeName>
        <fullName evidence="15">Aminoacylproline aminopeptidase</fullName>
    </alternativeName>
    <alternativeName>
        <fullName evidence="20">Cytosolic aminopeptidase P</fullName>
    </alternativeName>
    <alternativeName>
        <fullName evidence="18">Soluble aminopeptidase P</fullName>
    </alternativeName>
    <alternativeName>
        <fullName evidence="21">X-Pro aminopeptidase 1</fullName>
    </alternativeName>
    <alternativeName>
        <fullName evidence="19">X-prolyl aminopeptidase 1, soluble</fullName>
    </alternativeName>
</protein>
<evidence type="ECO:0000259" key="25">
    <source>
        <dbReference type="Pfam" id="PF01321"/>
    </source>
</evidence>
<evidence type="ECO:0000259" key="26">
    <source>
        <dbReference type="Pfam" id="PF16188"/>
    </source>
</evidence>
<dbReference type="GO" id="GO:0046872">
    <property type="term" value="F:metal ion binding"/>
    <property type="evidence" value="ECO:0007669"/>
    <property type="project" value="UniProtKB-KW"/>
</dbReference>
<comment type="function">
    <text evidence="16">Metalloaminopeptidase that catalyzes the removal of a penultimate prolyl residue from the N-termini of peptides, such as Arg-Pro-Pro. Contributes to the degradation of bradykinin.</text>
</comment>
<evidence type="ECO:0000256" key="7">
    <source>
        <dbReference type="ARBA" id="ARBA00022438"/>
    </source>
</evidence>
<dbReference type="FunFam" id="3.40.350.10:FF:000001">
    <property type="entry name" value="Putative xaa-Pro aminopeptidase 1"/>
    <property type="match status" value="1"/>
</dbReference>
<evidence type="ECO:0000256" key="8">
    <source>
        <dbReference type="ARBA" id="ARBA00022490"/>
    </source>
</evidence>
<evidence type="ECO:0000259" key="23">
    <source>
        <dbReference type="Pfam" id="PF00080"/>
    </source>
</evidence>
<evidence type="ECO:0000313" key="28">
    <source>
        <dbReference type="Proteomes" id="UP000261560"/>
    </source>
</evidence>
<dbReference type="Pfam" id="PF16188">
    <property type="entry name" value="Peptidase_M24_C"/>
    <property type="match status" value="1"/>
</dbReference>
<feature type="domain" description="Creatinase N-terminal" evidence="25">
    <location>
        <begin position="992"/>
        <end position="1090"/>
    </location>
</feature>
<dbReference type="CDD" id="cd01085">
    <property type="entry name" value="APP"/>
    <property type="match status" value="1"/>
</dbReference>
<dbReference type="GO" id="GO:0070006">
    <property type="term" value="F:metalloaminopeptidase activity"/>
    <property type="evidence" value="ECO:0007669"/>
    <property type="project" value="InterPro"/>
</dbReference>
<dbReference type="InterPro" id="IPR050422">
    <property type="entry name" value="X-Pro_aminopeptidase_P"/>
</dbReference>
<evidence type="ECO:0000256" key="18">
    <source>
        <dbReference type="ARBA" id="ARBA00078157"/>
    </source>
</evidence>
<evidence type="ECO:0000256" key="22">
    <source>
        <dbReference type="SAM" id="SignalP"/>
    </source>
</evidence>
<dbReference type="GO" id="GO:0006508">
    <property type="term" value="P:proteolysis"/>
    <property type="evidence" value="ECO:0007669"/>
    <property type="project" value="UniProtKB-KW"/>
</dbReference>
<dbReference type="SUPFAM" id="SSF55920">
    <property type="entry name" value="Creatinase/aminopeptidase"/>
    <property type="match status" value="1"/>
</dbReference>
<dbReference type="PaxDb" id="30732-ENSOMEP00000004319"/>
<dbReference type="Pfam" id="PF00080">
    <property type="entry name" value="Sod_Cu"/>
    <property type="match status" value="3"/>
</dbReference>
<dbReference type="Gene3D" id="3.40.350.10">
    <property type="entry name" value="Creatinase/prolidase N-terminal domain"/>
    <property type="match status" value="2"/>
</dbReference>
<feature type="chain" id="PRO_5017349941" description="Xaa-Pro aminopeptidase 1" evidence="22">
    <location>
        <begin position="19"/>
        <end position="1564"/>
    </location>
</feature>
<evidence type="ECO:0000256" key="5">
    <source>
        <dbReference type="ARBA" id="ARBA00011738"/>
    </source>
</evidence>
<evidence type="ECO:0000256" key="1">
    <source>
        <dbReference type="ARBA" id="ARBA00001424"/>
    </source>
</evidence>
<feature type="domain" description="Superoxide dismutase copper/zinc binding" evidence="23">
    <location>
        <begin position="575"/>
        <end position="695"/>
    </location>
</feature>
<dbReference type="Gene3D" id="3.90.230.10">
    <property type="entry name" value="Creatinase/methionine aminopeptidase superfamily"/>
    <property type="match status" value="1"/>
</dbReference>
<evidence type="ECO:0000256" key="20">
    <source>
        <dbReference type="ARBA" id="ARBA00079919"/>
    </source>
</evidence>
<evidence type="ECO:0000256" key="15">
    <source>
        <dbReference type="ARBA" id="ARBA00030849"/>
    </source>
</evidence>
<dbReference type="SUPFAM" id="SSF49329">
    <property type="entry name" value="Cu,Zn superoxide dismutase-like"/>
    <property type="match status" value="4"/>
</dbReference>
<reference evidence="27" key="2">
    <citation type="submission" date="2025-09" db="UniProtKB">
        <authorList>
            <consortium name="Ensembl"/>
        </authorList>
    </citation>
    <scope>IDENTIFICATION</scope>
</reference>
<dbReference type="InterPro" id="IPR036423">
    <property type="entry name" value="SOD-like_Cu/Zn_dom_sf"/>
</dbReference>
<dbReference type="InterPro" id="IPR036005">
    <property type="entry name" value="Creatinase/aminopeptidase-like"/>
</dbReference>
<evidence type="ECO:0000256" key="3">
    <source>
        <dbReference type="ARBA" id="ARBA00004496"/>
    </source>
</evidence>
<evidence type="ECO:0000256" key="4">
    <source>
        <dbReference type="ARBA" id="ARBA00008766"/>
    </source>
</evidence>
<dbReference type="InterPro" id="IPR000587">
    <property type="entry name" value="Creatinase_N"/>
</dbReference>
<keyword evidence="10" id="KW-0479">Metal-binding</keyword>
<proteinExistence type="inferred from homology"/>
<dbReference type="InterPro" id="IPR029149">
    <property type="entry name" value="Creatin/AminoP/Spt16_N"/>
</dbReference>
<dbReference type="PANTHER" id="PTHR43763">
    <property type="entry name" value="XAA-PRO AMINOPEPTIDASE 1"/>
    <property type="match status" value="1"/>
</dbReference>
<reference evidence="27" key="1">
    <citation type="submission" date="2025-08" db="UniProtKB">
        <authorList>
            <consortium name="Ensembl"/>
        </authorList>
    </citation>
    <scope>IDENTIFICATION</scope>
</reference>
<feature type="domain" description="Superoxide dismutase copper/zinc binding" evidence="23">
    <location>
        <begin position="410"/>
        <end position="542"/>
    </location>
</feature>
<dbReference type="Pfam" id="PF01321">
    <property type="entry name" value="Creatinase_N"/>
    <property type="match status" value="1"/>
</dbReference>
<keyword evidence="9" id="KW-0645">Protease</keyword>
<accession>A0A3B3BGK8</accession>
<comment type="subunit">
    <text evidence="5">Homodimer.</text>
</comment>
<dbReference type="FunFam" id="3.90.230.10:FF:000004">
    <property type="entry name" value="xaa-Pro aminopeptidase 1 isoform X1"/>
    <property type="match status" value="1"/>
</dbReference>
<dbReference type="InterPro" id="IPR001424">
    <property type="entry name" value="SOD_Cu_Zn_dom"/>
</dbReference>
<evidence type="ECO:0000259" key="24">
    <source>
        <dbReference type="Pfam" id="PF00557"/>
    </source>
</evidence>
<dbReference type="FunFam" id="3.40.350.10:FF:000004">
    <property type="entry name" value="xaa-Pro aminopeptidase 1 isoform X1"/>
    <property type="match status" value="1"/>
</dbReference>
<dbReference type="InterPro" id="IPR032416">
    <property type="entry name" value="Peptidase_M24_C"/>
</dbReference>